<evidence type="ECO:0000256" key="4">
    <source>
        <dbReference type="ARBA" id="ARBA00022989"/>
    </source>
</evidence>
<dbReference type="Pfam" id="PF13499">
    <property type="entry name" value="EF-hand_7"/>
    <property type="match status" value="1"/>
</dbReference>
<feature type="compositionally biased region" description="Polar residues" evidence="6">
    <location>
        <begin position="182"/>
        <end position="193"/>
    </location>
</feature>
<evidence type="ECO:0000256" key="6">
    <source>
        <dbReference type="SAM" id="MobiDB-lite"/>
    </source>
</evidence>
<protein>
    <recommendedName>
        <fullName evidence="8">EF-hand domain-containing protein</fullName>
    </recommendedName>
</protein>
<comment type="subcellular location">
    <subcellularLocation>
        <location evidence="1">Membrane</location>
        <topology evidence="1">Multi-pass membrane protein</topology>
    </subcellularLocation>
</comment>
<keyword evidence="4 7" id="KW-1133">Transmembrane helix</keyword>
<dbReference type="SUPFAM" id="SSF81324">
    <property type="entry name" value="Voltage-gated potassium channels"/>
    <property type="match status" value="1"/>
</dbReference>
<dbReference type="SUPFAM" id="SSF47473">
    <property type="entry name" value="EF-hand"/>
    <property type="match status" value="1"/>
</dbReference>
<reference evidence="9" key="1">
    <citation type="submission" date="2021-01" db="EMBL/GenBank/DDBJ databases">
        <authorList>
            <person name="Corre E."/>
            <person name="Pelletier E."/>
            <person name="Niang G."/>
            <person name="Scheremetjew M."/>
            <person name="Finn R."/>
            <person name="Kale V."/>
            <person name="Holt S."/>
            <person name="Cochrane G."/>
            <person name="Meng A."/>
            <person name="Brown T."/>
            <person name="Cohen L."/>
        </authorList>
    </citation>
    <scope>NUCLEOTIDE SEQUENCE</scope>
    <source>
        <strain evidence="9">CCMP3105</strain>
    </source>
</reference>
<feature type="region of interest" description="Disordered" evidence="6">
    <location>
        <begin position="251"/>
        <end position="282"/>
    </location>
</feature>
<dbReference type="PROSITE" id="PS00018">
    <property type="entry name" value="EF_HAND_1"/>
    <property type="match status" value="2"/>
</dbReference>
<feature type="transmembrane region" description="Helical" evidence="7">
    <location>
        <begin position="399"/>
        <end position="417"/>
    </location>
</feature>
<dbReference type="Gene3D" id="1.10.238.10">
    <property type="entry name" value="EF-hand"/>
    <property type="match status" value="1"/>
</dbReference>
<feature type="transmembrane region" description="Helical" evidence="7">
    <location>
        <begin position="460"/>
        <end position="490"/>
    </location>
</feature>
<dbReference type="GO" id="GO:0005509">
    <property type="term" value="F:calcium ion binding"/>
    <property type="evidence" value="ECO:0007669"/>
    <property type="project" value="InterPro"/>
</dbReference>
<dbReference type="AlphaFoldDB" id="A0A7S4W045"/>
<dbReference type="PANTHER" id="PTHR46726">
    <property type="entry name" value="TWO PORE CHANNEL 3"/>
    <property type="match status" value="1"/>
</dbReference>
<sequence>MVSADVAQAITIGACQPACPDLSKHSSDAEELSNSSAKDCAVRLRDALSAMTEMRRQHDQTTQVLQFVAAALEKQGSTCRRAKHPACPVPAQLERDTQLGWADEEGGVRHRPSHALCPLTARPAEDTQAACPTVFVTSADGEAACMTSMFREENTAAPREEETPQALAHNGRKEFVKAGDHSSPSPQEGTLTNKLPEELQRNRRASTGSDVSLHSPCTEVRHPPFWDAWECSGHGVGTSAFASKARRSSCCSSQETPEGWRGSLRASQATSGAPRRASANQGVWQEMRNSGRRITHMPAFKQHIRLLMQESTTFEEPAGPYRRAIRLAERLLKTQQAECVIGFVILANSICIGMETQQELTGGADPVFETLEHVFLAVYLLEVLVRLAAGGRACFWDGWFNFDLLLVLGGCTASWVIKPLHRSHNPGAANRELLSQLMVFRTCRLLRILRAVRLMKKFRLLWRLVYGLFTSFNTMCSTLSLVVLVLYTFACLGVELITMDPNLSESASPEVRRVVDTFFKDLIVTQMFLFQFVTLDSVAAVYMPLIKEKPILAIYFLAILLVVSISLMNLVMAKIVEGALDAAQHDREMERQQRKEKVKAIIPMLKRVFDRMDRDGSGNVDLHELEILGMLEVPEELEPLVMMDSMVELFQILDIDNSGAVSQDEFIEGILSMHISEVPLQQVQMLQMIRAVRDKISCIEARISKTQVPTRVSEQKVSRSVGSGTLEQEVYVVSGGSAAKVEVVNYV</sequence>
<feature type="domain" description="EF-hand" evidence="8">
    <location>
        <begin position="600"/>
        <end position="635"/>
    </location>
</feature>
<dbReference type="PANTHER" id="PTHR46726:SF1">
    <property type="entry name" value="TWO-PORE CALCIUM CHANNEL 3"/>
    <property type="match status" value="1"/>
</dbReference>
<evidence type="ECO:0000256" key="2">
    <source>
        <dbReference type="ARBA" id="ARBA00022692"/>
    </source>
</evidence>
<dbReference type="SMART" id="SM00054">
    <property type="entry name" value="EFh"/>
    <property type="match status" value="2"/>
</dbReference>
<feature type="transmembrane region" description="Helical" evidence="7">
    <location>
        <begin position="552"/>
        <end position="572"/>
    </location>
</feature>
<organism evidence="9">
    <name type="scientific">Alexandrium monilatum</name>
    <dbReference type="NCBI Taxonomy" id="311494"/>
    <lineage>
        <taxon>Eukaryota</taxon>
        <taxon>Sar</taxon>
        <taxon>Alveolata</taxon>
        <taxon>Dinophyceae</taxon>
        <taxon>Gonyaulacales</taxon>
        <taxon>Pyrocystaceae</taxon>
        <taxon>Alexandrium</taxon>
    </lineage>
</organism>
<evidence type="ECO:0000313" key="9">
    <source>
        <dbReference type="EMBL" id="CAE4613837.1"/>
    </source>
</evidence>
<accession>A0A7S4W045</accession>
<feature type="transmembrane region" description="Helical" evidence="7">
    <location>
        <begin position="523"/>
        <end position="545"/>
    </location>
</feature>
<proteinExistence type="predicted"/>
<dbReference type="GO" id="GO:0016020">
    <property type="term" value="C:membrane"/>
    <property type="evidence" value="ECO:0007669"/>
    <property type="project" value="UniProtKB-SubCell"/>
</dbReference>
<evidence type="ECO:0000256" key="1">
    <source>
        <dbReference type="ARBA" id="ARBA00004141"/>
    </source>
</evidence>
<dbReference type="Pfam" id="PF00520">
    <property type="entry name" value="Ion_trans"/>
    <property type="match status" value="1"/>
</dbReference>
<dbReference type="InterPro" id="IPR002048">
    <property type="entry name" value="EF_hand_dom"/>
</dbReference>
<dbReference type="GO" id="GO:0005216">
    <property type="term" value="F:monoatomic ion channel activity"/>
    <property type="evidence" value="ECO:0007669"/>
    <property type="project" value="InterPro"/>
</dbReference>
<dbReference type="InterPro" id="IPR011992">
    <property type="entry name" value="EF-hand-dom_pair"/>
</dbReference>
<dbReference type="InterPro" id="IPR005821">
    <property type="entry name" value="Ion_trans_dom"/>
</dbReference>
<dbReference type="Gene3D" id="1.20.120.350">
    <property type="entry name" value="Voltage-gated potassium channels. Chain C"/>
    <property type="match status" value="1"/>
</dbReference>
<evidence type="ECO:0000259" key="8">
    <source>
        <dbReference type="PROSITE" id="PS50222"/>
    </source>
</evidence>
<feature type="domain" description="EF-hand" evidence="8">
    <location>
        <begin position="641"/>
        <end position="676"/>
    </location>
</feature>
<dbReference type="CDD" id="cd00051">
    <property type="entry name" value="EFh"/>
    <property type="match status" value="1"/>
</dbReference>
<keyword evidence="2 7" id="KW-0812">Transmembrane</keyword>
<keyword evidence="3" id="KW-0106">Calcium</keyword>
<dbReference type="EMBL" id="HBNR01050284">
    <property type="protein sequence ID" value="CAE4613837.1"/>
    <property type="molecule type" value="Transcribed_RNA"/>
</dbReference>
<dbReference type="InterPro" id="IPR027359">
    <property type="entry name" value="Volt_channel_dom_sf"/>
</dbReference>
<evidence type="ECO:0000256" key="3">
    <source>
        <dbReference type="ARBA" id="ARBA00022837"/>
    </source>
</evidence>
<keyword evidence="5 7" id="KW-0472">Membrane</keyword>
<name>A0A7S4W045_9DINO</name>
<gene>
    <name evidence="9" type="ORF">AMON00008_LOCUS35155</name>
</gene>
<dbReference type="PROSITE" id="PS50222">
    <property type="entry name" value="EF_HAND_2"/>
    <property type="match status" value="2"/>
</dbReference>
<dbReference type="InterPro" id="IPR018247">
    <property type="entry name" value="EF_Hand_1_Ca_BS"/>
</dbReference>
<feature type="region of interest" description="Disordered" evidence="6">
    <location>
        <begin position="176"/>
        <end position="215"/>
    </location>
</feature>
<dbReference type="Gene3D" id="1.10.287.70">
    <property type="match status" value="1"/>
</dbReference>
<evidence type="ECO:0000256" key="5">
    <source>
        <dbReference type="ARBA" id="ARBA00023136"/>
    </source>
</evidence>
<evidence type="ECO:0000256" key="7">
    <source>
        <dbReference type="SAM" id="Phobius"/>
    </source>
</evidence>